<dbReference type="RefSeq" id="WP_189385821.1">
    <property type="nucleotide sequence ID" value="NZ_BAABFY010000016.1"/>
</dbReference>
<dbReference type="Pfam" id="PF00700">
    <property type="entry name" value="Flagellin_C"/>
    <property type="match status" value="1"/>
</dbReference>
<protein>
    <submittedName>
        <fullName evidence="7">Flagellar hook-associated protein FlgL</fullName>
    </submittedName>
</protein>
<dbReference type="GO" id="GO:0005576">
    <property type="term" value="C:extracellular region"/>
    <property type="evidence" value="ECO:0007669"/>
    <property type="project" value="UniProtKB-SubCell"/>
</dbReference>
<evidence type="ECO:0000256" key="1">
    <source>
        <dbReference type="ARBA" id="ARBA00004365"/>
    </source>
</evidence>
<feature type="domain" description="Flagellin N-terminal" evidence="5">
    <location>
        <begin position="3"/>
        <end position="140"/>
    </location>
</feature>
<evidence type="ECO:0000259" key="5">
    <source>
        <dbReference type="Pfam" id="PF00669"/>
    </source>
</evidence>
<dbReference type="PANTHER" id="PTHR42792:SF1">
    <property type="entry name" value="FLAGELLAR HOOK-ASSOCIATED PROTEIN 3"/>
    <property type="match status" value="1"/>
</dbReference>
<evidence type="ECO:0000256" key="3">
    <source>
        <dbReference type="ARBA" id="ARBA00005709"/>
    </source>
</evidence>
<organism evidence="7 8">
    <name type="scientific">Advenella faeciporci</name>
    <dbReference type="NCBI Taxonomy" id="797535"/>
    <lineage>
        <taxon>Bacteria</taxon>
        <taxon>Pseudomonadati</taxon>
        <taxon>Pseudomonadota</taxon>
        <taxon>Betaproteobacteria</taxon>
        <taxon>Burkholderiales</taxon>
        <taxon>Alcaligenaceae</taxon>
    </lineage>
</organism>
<dbReference type="SUPFAM" id="SSF64518">
    <property type="entry name" value="Phase 1 flagellin"/>
    <property type="match status" value="1"/>
</dbReference>
<accession>A0A918JQW1</accession>
<evidence type="ECO:0000256" key="2">
    <source>
        <dbReference type="ARBA" id="ARBA00004613"/>
    </source>
</evidence>
<reference evidence="7" key="1">
    <citation type="journal article" date="2014" name="Int. J. Syst. Evol. Microbiol.">
        <title>Complete genome sequence of Corynebacterium casei LMG S-19264T (=DSM 44701T), isolated from a smear-ripened cheese.</title>
        <authorList>
            <consortium name="US DOE Joint Genome Institute (JGI-PGF)"/>
            <person name="Walter F."/>
            <person name="Albersmeier A."/>
            <person name="Kalinowski J."/>
            <person name="Ruckert C."/>
        </authorList>
    </citation>
    <scope>NUCLEOTIDE SEQUENCE</scope>
    <source>
        <strain evidence="7">KCTC 23732</strain>
    </source>
</reference>
<dbReference type="Pfam" id="PF00669">
    <property type="entry name" value="Flagellin_N"/>
    <property type="match status" value="1"/>
</dbReference>
<sequence>MRISTSQFYKTGLNTINAQQSRQLDIFTQIGTGKKIVSPKDDPLGAARALNLSNNMAINDRFAENRSIANQNLAFEESILNEVATTLVAIKTRIVEAGNGTMADADRATLSEVVNSLRNQVLGLANSTDGNGQFIFSGNQSDRAAFAPDATGKINWQGDLGNRTIQVSSSRQLSSADTGYVVFTRAVSGENSYLTAAASTNTGTGQISSPNISDAAGANVGNNFSIVFSGTPLSYTVETRNADGVVLGTDGPKAYDASQQRLVLPGGVDVAFSGTPAEGDTFSVNHARNEDINIFNTLDNLAAALNTSTSSDPQAAARLRNAMSSATQRIDANYNTVLTTRASIGTRMNEIQALDASGEQRRLDFRSEISAIEDVDFYEASTELTMRGMALEAASLAFKKIQGLSLFKTLG</sequence>
<keyword evidence="7" id="KW-0282">Flagellum</keyword>
<dbReference type="Gene3D" id="1.20.1330.10">
    <property type="entry name" value="f41 fragment of flagellin, N-terminal domain"/>
    <property type="match status" value="2"/>
</dbReference>
<reference evidence="7" key="2">
    <citation type="submission" date="2020-09" db="EMBL/GenBank/DDBJ databases">
        <authorList>
            <person name="Sun Q."/>
            <person name="Kim S."/>
        </authorList>
    </citation>
    <scope>NUCLEOTIDE SEQUENCE</scope>
    <source>
        <strain evidence="7">KCTC 23732</strain>
    </source>
</reference>
<dbReference type="NCBIfam" id="TIGR02550">
    <property type="entry name" value="flagell_flgL"/>
    <property type="match status" value="1"/>
</dbReference>
<evidence type="ECO:0000313" key="7">
    <source>
        <dbReference type="EMBL" id="GGW93836.1"/>
    </source>
</evidence>
<keyword evidence="4" id="KW-0975">Bacterial flagellum</keyword>
<keyword evidence="7" id="KW-0966">Cell projection</keyword>
<evidence type="ECO:0000256" key="4">
    <source>
        <dbReference type="ARBA" id="ARBA00023143"/>
    </source>
</evidence>
<keyword evidence="8" id="KW-1185">Reference proteome</keyword>
<dbReference type="InterPro" id="IPR001029">
    <property type="entry name" value="Flagellin_N"/>
</dbReference>
<name>A0A918JQW1_9BURK</name>
<dbReference type="AlphaFoldDB" id="A0A918JQW1"/>
<dbReference type="GO" id="GO:0009424">
    <property type="term" value="C:bacterial-type flagellum hook"/>
    <property type="evidence" value="ECO:0007669"/>
    <property type="project" value="InterPro"/>
</dbReference>
<dbReference type="GO" id="GO:0005198">
    <property type="term" value="F:structural molecule activity"/>
    <property type="evidence" value="ECO:0007669"/>
    <property type="project" value="InterPro"/>
</dbReference>
<comment type="caution">
    <text evidence="7">The sequence shown here is derived from an EMBL/GenBank/DDBJ whole genome shotgun (WGS) entry which is preliminary data.</text>
</comment>
<comment type="subcellular location">
    <subcellularLocation>
        <location evidence="1">Bacterial flagellum</location>
    </subcellularLocation>
    <subcellularLocation>
        <location evidence="2">Secreted</location>
    </subcellularLocation>
</comment>
<dbReference type="GO" id="GO:0071973">
    <property type="term" value="P:bacterial-type flagellum-dependent cell motility"/>
    <property type="evidence" value="ECO:0007669"/>
    <property type="project" value="InterPro"/>
</dbReference>
<comment type="similarity">
    <text evidence="3">Belongs to the bacterial flagellin family.</text>
</comment>
<dbReference type="InterPro" id="IPR001492">
    <property type="entry name" value="Flagellin"/>
</dbReference>
<proteinExistence type="inferred from homology"/>
<evidence type="ECO:0000313" key="8">
    <source>
        <dbReference type="Proteomes" id="UP000608345"/>
    </source>
</evidence>
<dbReference type="InterPro" id="IPR046358">
    <property type="entry name" value="Flagellin_C"/>
</dbReference>
<evidence type="ECO:0000259" key="6">
    <source>
        <dbReference type="Pfam" id="PF00700"/>
    </source>
</evidence>
<dbReference type="PANTHER" id="PTHR42792">
    <property type="entry name" value="FLAGELLIN"/>
    <property type="match status" value="1"/>
</dbReference>
<gene>
    <name evidence="7" type="primary">flgL</name>
    <name evidence="7" type="ORF">GCM10011450_24800</name>
</gene>
<dbReference type="InterPro" id="IPR013384">
    <property type="entry name" value="Flagell_FlgL"/>
</dbReference>
<keyword evidence="7" id="KW-0969">Cilium</keyword>
<feature type="domain" description="Flagellin C-terminal" evidence="6">
    <location>
        <begin position="328"/>
        <end position="404"/>
    </location>
</feature>
<dbReference type="Proteomes" id="UP000608345">
    <property type="component" value="Unassembled WGS sequence"/>
</dbReference>
<dbReference type="EMBL" id="BMYS01000021">
    <property type="protein sequence ID" value="GGW93836.1"/>
    <property type="molecule type" value="Genomic_DNA"/>
</dbReference>